<dbReference type="STRING" id="1859473.BG261_01725"/>
<proteinExistence type="predicted"/>
<dbReference type="OrthoDB" id="3238747at2"/>
<sequence>MNYKTDIKISDNGVMFALPDDQGKIVITNVFMSDDSEGTYISVKDGQVIAIQQKLHEKVVKDMGATQVVKIYPNWDLETAYVTRGLMNLAEENKLEIKKTRVKAIPENQRKTVADFIDMIVSLLSIFNISFSPNAQTEEEKAPVKAKPAKAQHRWNKDVAKIKFTVDFRGCQAEVYWQKRNEMLIKKGATMLAEAPKNKDGSVGFSERVGDQLRQEQEGNFKDFVTTTDIILKSVNEVGLFLYYAGTNSWLQLKDKDGKTIDDYTVVK</sequence>
<gene>
    <name evidence="1" type="ORF">BG261_01725</name>
</gene>
<dbReference type="RefSeq" id="WP_070791850.1">
    <property type="nucleotide sequence ID" value="NZ_MKIR01000012.1"/>
</dbReference>
<dbReference type="AlphaFoldDB" id="A0A1E8GMT2"/>
<protein>
    <submittedName>
        <fullName evidence="1">Uncharacterized protein</fullName>
    </submittedName>
</protein>
<keyword evidence="2" id="KW-1185">Reference proteome</keyword>
<reference evidence="2" key="1">
    <citation type="submission" date="2016-09" db="EMBL/GenBank/DDBJ databases">
        <title>Draft genome sequence of a novel species of the family Streptococcaceae isolated from flowers.</title>
        <authorList>
            <person name="Chuah L.-O."/>
            <person name="Yap K.-P."/>
            <person name="Thong K.L."/>
            <person name="Liong M.T."/>
            <person name="Ahmad R."/>
            <person name="Rusul G."/>
        </authorList>
    </citation>
    <scope>NUCLEOTIDE SEQUENCE [LARGE SCALE GENOMIC DNA]</scope>
    <source>
        <strain evidence="2">DF1</strain>
    </source>
</reference>
<evidence type="ECO:0000313" key="2">
    <source>
        <dbReference type="Proteomes" id="UP000178622"/>
    </source>
</evidence>
<accession>A0A1E8GMT2</accession>
<name>A0A1E8GMT2_9LACT</name>
<organism evidence="1 2">
    <name type="scientific">Floricoccus tropicus</name>
    <dbReference type="NCBI Taxonomy" id="1859473"/>
    <lineage>
        <taxon>Bacteria</taxon>
        <taxon>Bacillati</taxon>
        <taxon>Bacillota</taxon>
        <taxon>Bacilli</taxon>
        <taxon>Lactobacillales</taxon>
        <taxon>Streptococcaceae</taxon>
        <taxon>Floricoccus</taxon>
    </lineage>
</organism>
<dbReference type="EMBL" id="MKIR01000012">
    <property type="protein sequence ID" value="OFI49326.1"/>
    <property type="molecule type" value="Genomic_DNA"/>
</dbReference>
<dbReference type="Proteomes" id="UP000178622">
    <property type="component" value="Unassembled WGS sequence"/>
</dbReference>
<comment type="caution">
    <text evidence="1">The sequence shown here is derived from an EMBL/GenBank/DDBJ whole genome shotgun (WGS) entry which is preliminary data.</text>
</comment>
<evidence type="ECO:0000313" key="1">
    <source>
        <dbReference type="EMBL" id="OFI49326.1"/>
    </source>
</evidence>